<dbReference type="SUPFAM" id="SSF50978">
    <property type="entry name" value="WD40 repeat-like"/>
    <property type="match status" value="1"/>
</dbReference>
<comment type="similarity">
    <text evidence="1">Belongs to the WD repeat CDC20/Fizzy family.</text>
</comment>
<dbReference type="PROSITE" id="PS00678">
    <property type="entry name" value="WD_REPEATS_1"/>
    <property type="match status" value="1"/>
</dbReference>
<evidence type="ECO:0000256" key="4">
    <source>
        <dbReference type="ARBA" id="ARBA00022737"/>
    </source>
</evidence>
<dbReference type="PROSITE" id="PS50082">
    <property type="entry name" value="WD_REPEATS_2"/>
    <property type="match status" value="3"/>
</dbReference>
<dbReference type="PANTHER" id="PTHR19918">
    <property type="entry name" value="CELL DIVISION CYCLE 20 CDC20 FIZZY -RELATED"/>
    <property type="match status" value="1"/>
</dbReference>
<dbReference type="InterPro" id="IPR015943">
    <property type="entry name" value="WD40/YVTN_repeat-like_dom_sf"/>
</dbReference>
<dbReference type="Proteomes" id="UP000028582">
    <property type="component" value="Unassembled WGS sequence"/>
</dbReference>
<dbReference type="GO" id="GO:0010997">
    <property type="term" value="F:anaphase-promoting complex binding"/>
    <property type="evidence" value="ECO:0007669"/>
    <property type="project" value="InterPro"/>
</dbReference>
<evidence type="ECO:0000259" key="8">
    <source>
        <dbReference type="Pfam" id="PF24807"/>
    </source>
</evidence>
<reference evidence="9 10" key="1">
    <citation type="submission" date="2013-11" db="EMBL/GenBank/DDBJ databases">
        <title>The Genome Sequence of Phytophthora parasitica P1976.</title>
        <authorList>
            <consortium name="The Broad Institute Genomics Platform"/>
            <person name="Russ C."/>
            <person name="Tyler B."/>
            <person name="Panabieres F."/>
            <person name="Shan W."/>
            <person name="Tripathy S."/>
            <person name="Grunwald N."/>
            <person name="Machado M."/>
            <person name="Johnson C.S."/>
            <person name="Walker B."/>
            <person name="Young S."/>
            <person name="Zeng Q."/>
            <person name="Gargeya S."/>
            <person name="Fitzgerald M."/>
            <person name="Haas B."/>
            <person name="Abouelleil A."/>
            <person name="Allen A.W."/>
            <person name="Alvarado L."/>
            <person name="Arachchi H.M."/>
            <person name="Berlin A.M."/>
            <person name="Chapman S.B."/>
            <person name="Gainer-Dewar J."/>
            <person name="Goldberg J."/>
            <person name="Griggs A."/>
            <person name="Gujja S."/>
            <person name="Hansen M."/>
            <person name="Howarth C."/>
            <person name="Imamovic A."/>
            <person name="Ireland A."/>
            <person name="Larimer J."/>
            <person name="McCowan C."/>
            <person name="Murphy C."/>
            <person name="Pearson M."/>
            <person name="Poon T.W."/>
            <person name="Priest M."/>
            <person name="Roberts A."/>
            <person name="Saif S."/>
            <person name="Shea T."/>
            <person name="Sisk P."/>
            <person name="Sykes S."/>
            <person name="Wortman J."/>
            <person name="Nusbaum C."/>
            <person name="Birren B."/>
        </authorList>
    </citation>
    <scope>NUCLEOTIDE SEQUENCE [LARGE SCALE GENOMIC DNA]</scope>
    <source>
        <strain evidence="9 10">P1976</strain>
    </source>
</reference>
<feature type="domain" description="CDC20/Fizzy WD40" evidence="8">
    <location>
        <begin position="90"/>
        <end position="383"/>
    </location>
</feature>
<evidence type="ECO:0000256" key="6">
    <source>
        <dbReference type="ARBA" id="ARBA00023306"/>
    </source>
</evidence>
<feature type="repeat" description="WD" evidence="7">
    <location>
        <begin position="181"/>
        <end position="219"/>
    </location>
</feature>
<comment type="caution">
    <text evidence="9">The sequence shown here is derived from an EMBL/GenBank/DDBJ whole genome shotgun (WGS) entry which is preliminary data.</text>
</comment>
<dbReference type="InterPro" id="IPR019775">
    <property type="entry name" value="WD40_repeat_CS"/>
</dbReference>
<keyword evidence="2 7" id="KW-0853">WD repeat</keyword>
<dbReference type="GO" id="GO:0051301">
    <property type="term" value="P:cell division"/>
    <property type="evidence" value="ECO:0007669"/>
    <property type="project" value="UniProtKB-KW"/>
</dbReference>
<dbReference type="Gene3D" id="2.130.10.10">
    <property type="entry name" value="YVTN repeat-like/Quinoprotein amine dehydrogenase"/>
    <property type="match status" value="1"/>
</dbReference>
<dbReference type="GO" id="GO:1990757">
    <property type="term" value="F:ubiquitin ligase activator activity"/>
    <property type="evidence" value="ECO:0007669"/>
    <property type="project" value="TreeGrafter"/>
</dbReference>
<dbReference type="Pfam" id="PF24807">
    <property type="entry name" value="WD40_CDC20-Fz"/>
    <property type="match status" value="1"/>
</dbReference>
<dbReference type="InterPro" id="IPR036322">
    <property type="entry name" value="WD40_repeat_dom_sf"/>
</dbReference>
<dbReference type="OrthoDB" id="10263272at2759"/>
<protein>
    <recommendedName>
        <fullName evidence="8">CDC20/Fizzy WD40 domain-containing protein</fullName>
    </recommendedName>
</protein>
<keyword evidence="4" id="KW-0677">Repeat</keyword>
<dbReference type="EMBL" id="ANJA01002993">
    <property type="protein sequence ID" value="ETO66752.1"/>
    <property type="molecule type" value="Genomic_DNA"/>
</dbReference>
<proteinExistence type="inferred from homology"/>
<keyword evidence="6" id="KW-0131">Cell cycle</keyword>
<feature type="repeat" description="WD" evidence="7">
    <location>
        <begin position="352"/>
        <end position="393"/>
    </location>
</feature>
<dbReference type="AlphaFoldDB" id="A0A080ZJE1"/>
<evidence type="ECO:0000256" key="3">
    <source>
        <dbReference type="ARBA" id="ARBA00022618"/>
    </source>
</evidence>
<dbReference type="GO" id="GO:1905786">
    <property type="term" value="P:positive regulation of anaphase-promoting complex-dependent catabolic process"/>
    <property type="evidence" value="ECO:0007669"/>
    <property type="project" value="TreeGrafter"/>
</dbReference>
<sequence length="405" mass="45360">MDLDYCHMMTDLKLDDAPVHSRTANTYKELLDATFLPRSASIFQPRPLLAIRDSATRTTFNMDNFARFHSPAQRTNNSSSNLPSVPVHILDAPDFRDDFYLNLMDWGEKNILAIGFNQNVYLYIPTTEEIQTIHACTNPTDYVTSVKWSRNAGMTSHLAVGTFQSELQIWDVEAMKQTRLIRSHRARIGSLAWNKTLASGSRDSTVHLTDVRCTQFIRKLAHRGEVCGLAWSPDGEMLASGCTKNQLSIWDHTMLNSSARSMHKHCAPVRALAWSPWQRLVLASGGGTADGTIKLWRTTTGKLMRSVSTGSQVCALAWSTTTRELLSAHGYGSDTHEIALWRFKQLDKVHELTGHNARVLNIAISPDGSTVVSAGADETLRFWNMFPSKASNTRWNGEFLNSCIR</sequence>
<evidence type="ECO:0000313" key="10">
    <source>
        <dbReference type="Proteomes" id="UP000028582"/>
    </source>
</evidence>
<name>A0A080ZJE1_PHYNI</name>
<gene>
    <name evidence="9" type="ORF">F444_16162</name>
</gene>
<dbReference type="SMART" id="SM00320">
    <property type="entry name" value="WD40"/>
    <property type="match status" value="6"/>
</dbReference>
<organism evidence="9 10">
    <name type="scientific">Phytophthora nicotianae P1976</name>
    <dbReference type="NCBI Taxonomy" id="1317066"/>
    <lineage>
        <taxon>Eukaryota</taxon>
        <taxon>Sar</taxon>
        <taxon>Stramenopiles</taxon>
        <taxon>Oomycota</taxon>
        <taxon>Peronosporomycetes</taxon>
        <taxon>Peronosporales</taxon>
        <taxon>Peronosporaceae</taxon>
        <taxon>Phytophthora</taxon>
    </lineage>
</organism>
<dbReference type="InterPro" id="IPR033010">
    <property type="entry name" value="Cdc20/Fizzy"/>
</dbReference>
<feature type="repeat" description="WD" evidence="7">
    <location>
        <begin position="219"/>
        <end position="251"/>
    </location>
</feature>
<dbReference type="GO" id="GO:0031145">
    <property type="term" value="P:anaphase-promoting complex-dependent catabolic process"/>
    <property type="evidence" value="ECO:0007669"/>
    <property type="project" value="TreeGrafter"/>
</dbReference>
<dbReference type="PROSITE" id="PS50294">
    <property type="entry name" value="WD_REPEATS_REGION"/>
    <property type="match status" value="2"/>
</dbReference>
<dbReference type="InterPro" id="IPR001680">
    <property type="entry name" value="WD40_rpt"/>
</dbReference>
<evidence type="ECO:0000256" key="5">
    <source>
        <dbReference type="ARBA" id="ARBA00022776"/>
    </source>
</evidence>
<dbReference type="PANTHER" id="PTHR19918:SF8">
    <property type="entry name" value="FI02843P"/>
    <property type="match status" value="1"/>
</dbReference>
<evidence type="ECO:0000256" key="2">
    <source>
        <dbReference type="ARBA" id="ARBA00022574"/>
    </source>
</evidence>
<accession>A0A080ZJE1</accession>
<dbReference type="InterPro" id="IPR056150">
    <property type="entry name" value="WD40_CDC20-Fz"/>
</dbReference>
<evidence type="ECO:0000256" key="1">
    <source>
        <dbReference type="ARBA" id="ARBA00006445"/>
    </source>
</evidence>
<evidence type="ECO:0000313" key="9">
    <source>
        <dbReference type="EMBL" id="ETO66752.1"/>
    </source>
</evidence>
<evidence type="ECO:0000256" key="7">
    <source>
        <dbReference type="PROSITE-ProRule" id="PRU00221"/>
    </source>
</evidence>
<keyword evidence="5" id="KW-0498">Mitosis</keyword>
<keyword evidence="3" id="KW-0132">Cell division</keyword>
<dbReference type="GO" id="GO:0005680">
    <property type="term" value="C:anaphase-promoting complex"/>
    <property type="evidence" value="ECO:0007669"/>
    <property type="project" value="TreeGrafter"/>
</dbReference>